<comment type="subcellular location">
    <subcellularLocation>
        <location evidence="1">Nucleus</location>
    </subcellularLocation>
</comment>
<dbReference type="PANTHER" id="PTHR21689">
    <property type="entry name" value="LIN-9"/>
    <property type="match status" value="1"/>
</dbReference>
<feature type="compositionally biased region" description="Basic and acidic residues" evidence="4">
    <location>
        <begin position="47"/>
        <end position="60"/>
    </location>
</feature>
<keyword evidence="3" id="KW-0539">Nucleus</keyword>
<reference evidence="6" key="1">
    <citation type="submission" date="2021-01" db="EMBL/GenBank/DDBJ databases">
        <authorList>
            <person name="Corre E."/>
            <person name="Pelletier E."/>
            <person name="Niang G."/>
            <person name="Scheremetjew M."/>
            <person name="Finn R."/>
            <person name="Kale V."/>
            <person name="Holt S."/>
            <person name="Cochrane G."/>
            <person name="Meng A."/>
            <person name="Brown T."/>
            <person name="Cohen L."/>
        </authorList>
    </citation>
    <scope>NUCLEOTIDE SEQUENCE</scope>
    <source>
        <strain evidence="6">RCC2335</strain>
    </source>
</reference>
<dbReference type="SMART" id="SM01135">
    <property type="entry name" value="DIRP"/>
    <property type="match status" value="1"/>
</dbReference>
<dbReference type="GO" id="GO:0017053">
    <property type="term" value="C:transcription repressor complex"/>
    <property type="evidence" value="ECO:0007669"/>
    <property type="project" value="InterPro"/>
</dbReference>
<comment type="similarity">
    <text evidence="2">Belongs to the lin-9 family.</text>
</comment>
<gene>
    <name evidence="6" type="ORF">CROS1312_LOCUS788</name>
</gene>
<evidence type="ECO:0000259" key="5">
    <source>
        <dbReference type="SMART" id="SM01135"/>
    </source>
</evidence>
<dbReference type="EMBL" id="HBHM01001059">
    <property type="protein sequence ID" value="CAD9721520.1"/>
    <property type="molecule type" value="Transcribed_RNA"/>
</dbReference>
<dbReference type="InterPro" id="IPR033471">
    <property type="entry name" value="DIRP"/>
</dbReference>
<dbReference type="InterPro" id="IPR045831">
    <property type="entry name" value="LIN9_C"/>
</dbReference>
<dbReference type="GO" id="GO:0051726">
    <property type="term" value="P:regulation of cell cycle"/>
    <property type="evidence" value="ECO:0007669"/>
    <property type="project" value="TreeGrafter"/>
</dbReference>
<evidence type="ECO:0000256" key="4">
    <source>
        <dbReference type="SAM" id="MobiDB-lite"/>
    </source>
</evidence>
<dbReference type="GO" id="GO:0005654">
    <property type="term" value="C:nucleoplasm"/>
    <property type="evidence" value="ECO:0007669"/>
    <property type="project" value="TreeGrafter"/>
</dbReference>
<dbReference type="GO" id="GO:0006357">
    <property type="term" value="P:regulation of transcription by RNA polymerase II"/>
    <property type="evidence" value="ECO:0007669"/>
    <property type="project" value="TreeGrafter"/>
</dbReference>
<feature type="compositionally biased region" description="Polar residues" evidence="4">
    <location>
        <begin position="174"/>
        <end position="187"/>
    </location>
</feature>
<dbReference type="Pfam" id="PF06584">
    <property type="entry name" value="DIRP"/>
    <property type="match status" value="1"/>
</dbReference>
<feature type="compositionally biased region" description="Low complexity" evidence="4">
    <location>
        <begin position="218"/>
        <end position="234"/>
    </location>
</feature>
<evidence type="ECO:0000256" key="2">
    <source>
        <dbReference type="ARBA" id="ARBA00006732"/>
    </source>
</evidence>
<dbReference type="InterPro" id="IPR010561">
    <property type="entry name" value="LIN-9/ALY1"/>
</dbReference>
<name>A0A7S2X2G2_9CHLO</name>
<proteinExistence type="inferred from homology"/>
<feature type="region of interest" description="Disordered" evidence="4">
    <location>
        <begin position="553"/>
        <end position="572"/>
    </location>
</feature>
<evidence type="ECO:0000256" key="3">
    <source>
        <dbReference type="ARBA" id="ARBA00023242"/>
    </source>
</evidence>
<organism evidence="6">
    <name type="scientific">Chloropicon roscoffensis</name>
    <dbReference type="NCBI Taxonomy" id="1461544"/>
    <lineage>
        <taxon>Eukaryota</taxon>
        <taxon>Viridiplantae</taxon>
        <taxon>Chlorophyta</taxon>
        <taxon>Chloropicophyceae</taxon>
        <taxon>Chloropicales</taxon>
        <taxon>Chloropicaceae</taxon>
        <taxon>Chloropicon</taxon>
    </lineage>
</organism>
<evidence type="ECO:0000256" key="1">
    <source>
        <dbReference type="ARBA" id="ARBA00004123"/>
    </source>
</evidence>
<feature type="region of interest" description="Disordered" evidence="4">
    <location>
        <begin position="698"/>
        <end position="738"/>
    </location>
</feature>
<protein>
    <recommendedName>
        <fullName evidence="5">DIRP domain-containing protein</fullName>
    </recommendedName>
</protein>
<feature type="region of interest" description="Disordered" evidence="4">
    <location>
        <begin position="47"/>
        <end position="162"/>
    </location>
</feature>
<dbReference type="GO" id="GO:0006351">
    <property type="term" value="P:DNA-templated transcription"/>
    <property type="evidence" value="ECO:0007669"/>
    <property type="project" value="InterPro"/>
</dbReference>
<accession>A0A7S2X2G2</accession>
<dbReference type="GO" id="GO:0003677">
    <property type="term" value="F:DNA binding"/>
    <property type="evidence" value="ECO:0007669"/>
    <property type="project" value="TreeGrafter"/>
</dbReference>
<feature type="domain" description="DIRP" evidence="5">
    <location>
        <begin position="372"/>
        <end position="473"/>
    </location>
</feature>
<feature type="compositionally biased region" description="Basic residues" evidence="4">
    <location>
        <begin position="708"/>
        <end position="722"/>
    </location>
</feature>
<evidence type="ECO:0000313" key="6">
    <source>
        <dbReference type="EMBL" id="CAD9721520.1"/>
    </source>
</evidence>
<feature type="compositionally biased region" description="Low complexity" evidence="4">
    <location>
        <begin position="110"/>
        <end position="123"/>
    </location>
</feature>
<sequence>MVQDETQEVAMDVEDCADLLGFAKVPDKAEEAAEEDTIEAFNTLEELKQSVERHQNDEARTNGNHAPSNGAAEAEAEAGKDDAKVALAELAKPPTEDGASTPPRVPQSQENGAAENGDAGAPGQPKMTWASSGKRSDRKKRSAQQVRPVVSPEKAKSKSPDVLMTSVIETLAQAASVSRSNPGTPQSKLEMANGAKGARGGALKGNQSPKPRKRLFADDATAASALLGLATPSGDSSGRPQKKGKGSRGGASRGGAKKQGKSLMDSLRSQPLKEISGLGPQAKPRNRRKPDHRRYPGPISPLMKLHKRFSAFKGAASSPNAKVLERQLKLQSSLDGLLGWGEKAHAPPGTVLCKIQNCLSPQVRRWCYYEWFYSAIDKPWFDRNTFKDFLDHAGIGHKCKKLQRAEWAMIRRSLGRPRRLSLQFLHEEREELEAYRAGVRKRFKEKGSGVGDLPEGVPRPLIVGQRVTARHPATGQIHDGSILTVDHANSKYRVQFDRQELGVQQLEDVHIMARTSQEQTPLVPIRKPKVEQLGAQNAEGALFTPRGKAVLSAGASAEGSGQLTPGSQPEGREMDMRSLAQVDMLLDLKERLLGLLRQMNDEAEGNLHLDEFGRTSEQFQQNYALLVRNLRECNDRLKSALVRLQQRVQIVHNGLAQQILAATNPQAAQQLMSTPVHAPQKLSSGECAQVARGIIQEAQKATGMSRPKPQKRKSAKAGKGKMGKGGEAGHGSKEEEEEGAIRDLIVNSIQLMNALQFCADRSPSLPSEAVGMAMDNLIQQLKPKSDKNRTLYNDLKKTMGVLKTQLTSY</sequence>
<dbReference type="PANTHER" id="PTHR21689:SF2">
    <property type="entry name" value="PROTEIN LIN-9 HOMOLOG"/>
    <property type="match status" value="1"/>
</dbReference>
<dbReference type="Pfam" id="PF19438">
    <property type="entry name" value="LIN9_C"/>
    <property type="match status" value="1"/>
</dbReference>
<feature type="region of interest" description="Disordered" evidence="4">
    <location>
        <begin position="174"/>
        <end position="300"/>
    </location>
</feature>
<dbReference type="AlphaFoldDB" id="A0A7S2X2G2"/>